<dbReference type="EMBL" id="JAEUBF010000796">
    <property type="protein sequence ID" value="KAH3674844.1"/>
    <property type="molecule type" value="Genomic_DNA"/>
</dbReference>
<dbReference type="GO" id="GO:0005778">
    <property type="term" value="C:peroxisomal membrane"/>
    <property type="evidence" value="ECO:0007669"/>
    <property type="project" value="TreeGrafter"/>
</dbReference>
<keyword evidence="3" id="KW-1185">Reference proteome</keyword>
<dbReference type="Pfam" id="PF02466">
    <property type="entry name" value="Tim17"/>
    <property type="match status" value="1"/>
</dbReference>
<accession>A0A9P8PNX6</accession>
<feature type="transmembrane region" description="Helical" evidence="1">
    <location>
        <begin position="67"/>
        <end position="84"/>
    </location>
</feature>
<reference evidence="2" key="1">
    <citation type="journal article" date="2021" name="Open Biol.">
        <title>Shared evolutionary footprints suggest mitochondrial oxidative damage underlies multiple complex I losses in fungi.</title>
        <authorList>
            <person name="Schikora-Tamarit M.A."/>
            <person name="Marcet-Houben M."/>
            <person name="Nosek J."/>
            <person name="Gabaldon T."/>
        </authorList>
    </citation>
    <scope>NUCLEOTIDE SEQUENCE</scope>
    <source>
        <strain evidence="2">CBS6341</strain>
    </source>
</reference>
<evidence type="ECO:0000256" key="1">
    <source>
        <dbReference type="SAM" id="Phobius"/>
    </source>
</evidence>
<sequence>MPELLDNFIKDVNNKELLQVFKSIRNGAHYGAKIRFAHSLVMSLLYKRNISLTKRFISILRITKDHSIILAIYALIYKVSLITLNKYSGDHGNKATNEFISGLIGGLCVYGKISGNYYFNSGIVDQITLYCSARVGLALGKILAYKVSKYLHQKNPALNKLIIRNKIQSISWSIFASLVWATVMYIHRFYPKFLQHGLESSMTFIYDDYNWHDWKSLFGI</sequence>
<evidence type="ECO:0000313" key="2">
    <source>
        <dbReference type="EMBL" id="KAH3674844.1"/>
    </source>
</evidence>
<evidence type="ECO:0000313" key="3">
    <source>
        <dbReference type="Proteomes" id="UP000769528"/>
    </source>
</evidence>
<dbReference type="InterPro" id="IPR019531">
    <property type="entry name" value="Pmp4"/>
</dbReference>
<dbReference type="AlphaFoldDB" id="A0A9P8PNX6"/>
<proteinExistence type="predicted"/>
<comment type="caution">
    <text evidence="2">The sequence shown here is derived from an EMBL/GenBank/DDBJ whole genome shotgun (WGS) entry which is preliminary data.</text>
</comment>
<evidence type="ECO:0008006" key="4">
    <source>
        <dbReference type="Google" id="ProtNLM"/>
    </source>
</evidence>
<keyword evidence="1" id="KW-1133">Transmembrane helix</keyword>
<dbReference type="PANTHER" id="PTHR15460">
    <property type="entry name" value="PEROXISOMAL MEMBRANE PROTEIN 4"/>
    <property type="match status" value="1"/>
</dbReference>
<protein>
    <recommendedName>
        <fullName evidence="4">Peroxisomal membrane protein 4</fullName>
    </recommendedName>
</protein>
<organism evidence="2 3">
    <name type="scientific">Wickerhamomyces mucosus</name>
    <dbReference type="NCBI Taxonomy" id="1378264"/>
    <lineage>
        <taxon>Eukaryota</taxon>
        <taxon>Fungi</taxon>
        <taxon>Dikarya</taxon>
        <taxon>Ascomycota</taxon>
        <taxon>Saccharomycotina</taxon>
        <taxon>Saccharomycetes</taxon>
        <taxon>Phaffomycetales</taxon>
        <taxon>Wickerhamomycetaceae</taxon>
        <taxon>Wickerhamomyces</taxon>
    </lineage>
</organism>
<feature type="transmembrane region" description="Helical" evidence="1">
    <location>
        <begin position="169"/>
        <end position="190"/>
    </location>
</feature>
<dbReference type="OrthoDB" id="39659at2759"/>
<dbReference type="PANTHER" id="PTHR15460:SF3">
    <property type="entry name" value="PEROXISOMAL MEMBRANE PROTEIN 4"/>
    <property type="match status" value="1"/>
</dbReference>
<keyword evidence="1" id="KW-0472">Membrane</keyword>
<name>A0A9P8PNX6_9ASCO</name>
<reference evidence="2" key="2">
    <citation type="submission" date="2021-01" db="EMBL/GenBank/DDBJ databases">
        <authorList>
            <person name="Schikora-Tamarit M.A."/>
        </authorList>
    </citation>
    <scope>NUCLEOTIDE SEQUENCE</scope>
    <source>
        <strain evidence="2">CBS6341</strain>
    </source>
</reference>
<keyword evidence="1" id="KW-0812">Transmembrane</keyword>
<dbReference type="Proteomes" id="UP000769528">
    <property type="component" value="Unassembled WGS sequence"/>
</dbReference>
<gene>
    <name evidence="2" type="ORF">WICMUC_003047</name>
</gene>